<comment type="subcellular location">
    <subcellularLocation>
        <location evidence="1">Membrane</location>
        <topology evidence="1">Multi-pass membrane protein</topology>
    </subcellularLocation>
</comment>
<dbReference type="EMBL" id="CCBN010000003">
    <property type="protein sequence ID" value="CDO52819.1"/>
    <property type="molecule type" value="Genomic_DNA"/>
</dbReference>
<dbReference type="PANTHER" id="PTHR31465">
    <property type="entry name" value="PROTEIN RTA1-RELATED"/>
    <property type="match status" value="1"/>
</dbReference>
<dbReference type="GO" id="GO:0016020">
    <property type="term" value="C:membrane"/>
    <property type="evidence" value="ECO:0007669"/>
    <property type="project" value="UniProtKB-SubCell"/>
</dbReference>
<feature type="transmembrane region" description="Helical" evidence="6">
    <location>
        <begin position="208"/>
        <end position="227"/>
    </location>
</feature>
<keyword evidence="8" id="KW-1185">Reference proteome</keyword>
<dbReference type="Pfam" id="PF04479">
    <property type="entry name" value="RTA1"/>
    <property type="match status" value="1"/>
</dbReference>
<feature type="transmembrane region" description="Helical" evidence="6">
    <location>
        <begin position="29"/>
        <end position="49"/>
    </location>
</feature>
<keyword evidence="4 6" id="KW-1133">Transmembrane helix</keyword>
<protein>
    <submittedName>
        <fullName evidence="7">Similar to Saccharomyces cerevisiae YER185W PUG1 Plasma membrane protein with roles in the uptake of protoprophyrin IX and the efflux of heme</fullName>
    </submittedName>
</protein>
<evidence type="ECO:0000256" key="1">
    <source>
        <dbReference type="ARBA" id="ARBA00004141"/>
    </source>
</evidence>
<feature type="transmembrane region" description="Helical" evidence="6">
    <location>
        <begin position="89"/>
        <end position="110"/>
    </location>
</feature>
<evidence type="ECO:0000256" key="4">
    <source>
        <dbReference type="ARBA" id="ARBA00022989"/>
    </source>
</evidence>
<evidence type="ECO:0000313" key="7">
    <source>
        <dbReference type="EMBL" id="CDO52819.1"/>
    </source>
</evidence>
<comment type="similarity">
    <text evidence="2">Belongs to the lipid-translocating exporter (LTE) (TC 9.A.26.1) family.</text>
</comment>
<evidence type="ECO:0000256" key="6">
    <source>
        <dbReference type="SAM" id="Phobius"/>
    </source>
</evidence>
<sequence>MNAQITTQAKFSLNDSDGSYKLYQYDPSLPAAIVAIVLFAIVTFYHVWLIIRHRSWYFISFTIGGLFQVLGYCGRAASHSDPTKIGGYVMQSTLILIAPALFAATIYMILGRLIRVLGAESLSIIPVSWMTKIFVAGDVISFFMQAGGGGLQASGNHDIGQKIIIGGLFVQIIMFSIFLVTAIVFHCKALKQPTVIMLSSIVNWRRHLHILYITSTLILIRSIFRVVEYLQGHDGYLVSHEIFLYVFDSLLMFLVMLIFAIWYIGDLNQKTVGVDDIDEEKDHSMVDWQTSKTQTSHVTEPSS</sequence>
<dbReference type="STRING" id="1173061.A0A0J9X7N9"/>
<dbReference type="OrthoDB" id="3358017at2759"/>
<evidence type="ECO:0000256" key="2">
    <source>
        <dbReference type="ARBA" id="ARBA00009969"/>
    </source>
</evidence>
<evidence type="ECO:0000313" key="8">
    <source>
        <dbReference type="Proteomes" id="UP000242525"/>
    </source>
</evidence>
<dbReference type="InterPro" id="IPR007568">
    <property type="entry name" value="RTA1"/>
</dbReference>
<feature type="transmembrane region" description="Helical" evidence="6">
    <location>
        <begin position="122"/>
        <end position="143"/>
    </location>
</feature>
<keyword evidence="5 6" id="KW-0472">Membrane</keyword>
<accession>A0A0J9X7N9</accession>
<keyword evidence="3 6" id="KW-0812">Transmembrane</keyword>
<name>A0A0J9X7N9_GEOCN</name>
<feature type="transmembrane region" description="Helical" evidence="6">
    <location>
        <begin position="56"/>
        <end position="77"/>
    </location>
</feature>
<proteinExistence type="inferred from homology"/>
<evidence type="ECO:0000256" key="3">
    <source>
        <dbReference type="ARBA" id="ARBA00022692"/>
    </source>
</evidence>
<organism evidence="7 8">
    <name type="scientific">Geotrichum candidum</name>
    <name type="common">Oospora lactis</name>
    <name type="synonym">Dipodascus geotrichum</name>
    <dbReference type="NCBI Taxonomy" id="1173061"/>
    <lineage>
        <taxon>Eukaryota</taxon>
        <taxon>Fungi</taxon>
        <taxon>Dikarya</taxon>
        <taxon>Ascomycota</taxon>
        <taxon>Saccharomycotina</taxon>
        <taxon>Dipodascomycetes</taxon>
        <taxon>Dipodascales</taxon>
        <taxon>Dipodascaceae</taxon>
        <taxon>Geotrichum</taxon>
    </lineage>
</organism>
<gene>
    <name evidence="7" type="ORF">BN980_GECA03s08315g</name>
</gene>
<reference evidence="7" key="1">
    <citation type="submission" date="2014-03" db="EMBL/GenBank/DDBJ databases">
        <authorList>
            <person name="Casaregola S."/>
        </authorList>
    </citation>
    <scope>NUCLEOTIDE SEQUENCE [LARGE SCALE GENOMIC DNA]</scope>
    <source>
        <strain evidence="7">CLIB 918</strain>
    </source>
</reference>
<feature type="transmembrane region" description="Helical" evidence="6">
    <location>
        <begin position="242"/>
        <end position="264"/>
    </location>
</feature>
<feature type="transmembrane region" description="Helical" evidence="6">
    <location>
        <begin position="163"/>
        <end position="187"/>
    </location>
</feature>
<comment type="caution">
    <text evidence="7">The sequence shown here is derived from an EMBL/GenBank/DDBJ whole genome shotgun (WGS) entry which is preliminary data.</text>
</comment>
<evidence type="ECO:0000256" key="5">
    <source>
        <dbReference type="ARBA" id="ARBA00023136"/>
    </source>
</evidence>
<dbReference type="Proteomes" id="UP000242525">
    <property type="component" value="Unassembled WGS sequence"/>
</dbReference>
<dbReference type="PANTHER" id="PTHR31465:SF35">
    <property type="entry name" value="RTA1 DOMAIN PROTEIN-RELATED"/>
    <property type="match status" value="1"/>
</dbReference>
<dbReference type="AlphaFoldDB" id="A0A0J9X7N9"/>